<name>A0ABN2CG40_9ACTN</name>
<dbReference type="PANTHER" id="PTHR38465:SF2">
    <property type="entry name" value="HTH-TYPE TRANSCRIPTIONAL REGULATOR MMPR5"/>
    <property type="match status" value="1"/>
</dbReference>
<evidence type="ECO:0000256" key="3">
    <source>
        <dbReference type="ARBA" id="ARBA00023163"/>
    </source>
</evidence>
<dbReference type="Pfam" id="PF12802">
    <property type="entry name" value="MarR_2"/>
    <property type="match status" value="1"/>
</dbReference>
<protein>
    <submittedName>
        <fullName evidence="5">MarR family transcriptional regulator</fullName>
    </submittedName>
</protein>
<dbReference type="InterPro" id="IPR000835">
    <property type="entry name" value="HTH_MarR-typ"/>
</dbReference>
<dbReference type="PANTHER" id="PTHR38465">
    <property type="entry name" value="HTH-TYPE TRANSCRIPTIONAL REGULATOR MJ1563-RELATED"/>
    <property type="match status" value="1"/>
</dbReference>
<accession>A0ABN2CG40</accession>
<keyword evidence="6" id="KW-1185">Reference proteome</keyword>
<evidence type="ECO:0000256" key="2">
    <source>
        <dbReference type="ARBA" id="ARBA00023125"/>
    </source>
</evidence>
<proteinExistence type="predicted"/>
<evidence type="ECO:0000313" key="6">
    <source>
        <dbReference type="Proteomes" id="UP001501470"/>
    </source>
</evidence>
<dbReference type="InterPro" id="IPR052362">
    <property type="entry name" value="HTH-GbsR_regulator"/>
</dbReference>
<evidence type="ECO:0000313" key="5">
    <source>
        <dbReference type="EMBL" id="GAA1558106.1"/>
    </source>
</evidence>
<keyword evidence="1" id="KW-0805">Transcription regulation</keyword>
<dbReference type="Gene3D" id="1.10.287.160">
    <property type="entry name" value="HR1 repeat"/>
    <property type="match status" value="1"/>
</dbReference>
<comment type="caution">
    <text evidence="5">The sequence shown here is derived from an EMBL/GenBank/DDBJ whole genome shotgun (WGS) entry which is preliminary data.</text>
</comment>
<dbReference type="SUPFAM" id="SSF46785">
    <property type="entry name" value="Winged helix' DNA-binding domain"/>
    <property type="match status" value="1"/>
</dbReference>
<reference evidence="5 6" key="1">
    <citation type="journal article" date="2019" name="Int. J. Syst. Evol. Microbiol.">
        <title>The Global Catalogue of Microorganisms (GCM) 10K type strain sequencing project: providing services to taxonomists for standard genome sequencing and annotation.</title>
        <authorList>
            <consortium name="The Broad Institute Genomics Platform"/>
            <consortium name="The Broad Institute Genome Sequencing Center for Infectious Disease"/>
            <person name="Wu L."/>
            <person name="Ma J."/>
        </authorList>
    </citation>
    <scope>NUCLEOTIDE SEQUENCE [LARGE SCALE GENOMIC DNA]</scope>
    <source>
        <strain evidence="5 6">JCM 15933</strain>
    </source>
</reference>
<gene>
    <name evidence="5" type="ORF">GCM10009827_093780</name>
</gene>
<dbReference type="InterPro" id="IPR036388">
    <property type="entry name" value="WH-like_DNA-bd_sf"/>
</dbReference>
<dbReference type="Proteomes" id="UP001501470">
    <property type="component" value="Unassembled WGS sequence"/>
</dbReference>
<dbReference type="InterPro" id="IPR036390">
    <property type="entry name" value="WH_DNA-bd_sf"/>
</dbReference>
<evidence type="ECO:0000259" key="4">
    <source>
        <dbReference type="Pfam" id="PF12802"/>
    </source>
</evidence>
<dbReference type="RefSeq" id="WP_344511135.1">
    <property type="nucleotide sequence ID" value="NZ_BAAAQD010000027.1"/>
</dbReference>
<feature type="domain" description="HTH marR-type" evidence="4">
    <location>
        <begin position="21"/>
        <end position="81"/>
    </location>
</feature>
<evidence type="ECO:0000256" key="1">
    <source>
        <dbReference type="ARBA" id="ARBA00023015"/>
    </source>
</evidence>
<keyword evidence="3" id="KW-0804">Transcription</keyword>
<sequence>MRDEAALRAFVEDMARLLGDWGFPRMAGRVVFTLMAADERSLTAGELADRLGVSAAAISGAVRYLSQISMVAREHVPGDRRDRYRLVDDSWYEVTVAKMTLLKTLADAADVGAAAAGGPGTTAGARLAGMHDFYTWVQDRLPALLDQWAAEKAAKAD</sequence>
<dbReference type="Gene3D" id="1.10.10.10">
    <property type="entry name" value="Winged helix-like DNA-binding domain superfamily/Winged helix DNA-binding domain"/>
    <property type="match status" value="1"/>
</dbReference>
<organism evidence="5 6">
    <name type="scientific">Dactylosporangium maewongense</name>
    <dbReference type="NCBI Taxonomy" id="634393"/>
    <lineage>
        <taxon>Bacteria</taxon>
        <taxon>Bacillati</taxon>
        <taxon>Actinomycetota</taxon>
        <taxon>Actinomycetes</taxon>
        <taxon>Micromonosporales</taxon>
        <taxon>Micromonosporaceae</taxon>
        <taxon>Dactylosporangium</taxon>
    </lineage>
</organism>
<dbReference type="EMBL" id="BAAAQD010000027">
    <property type="protein sequence ID" value="GAA1558106.1"/>
    <property type="molecule type" value="Genomic_DNA"/>
</dbReference>
<keyword evidence="2" id="KW-0238">DNA-binding</keyword>